<reference evidence="9 10" key="1">
    <citation type="submission" date="2018-09" db="EMBL/GenBank/DDBJ databases">
        <title>The draft genome of Acinetobacter sp. strains.</title>
        <authorList>
            <person name="Qin J."/>
            <person name="Feng Y."/>
            <person name="Zong Z."/>
        </authorList>
    </citation>
    <scope>NUCLEOTIDE SEQUENCE [LARGE SCALE GENOMIC DNA]</scope>
    <source>
        <strain evidence="9 10">WCHAc060005</strain>
    </source>
</reference>
<evidence type="ECO:0000256" key="6">
    <source>
        <dbReference type="ARBA" id="ARBA00023136"/>
    </source>
</evidence>
<accession>A0ABX9TRT6</accession>
<dbReference type="EMBL" id="RCHC01000024">
    <property type="protein sequence ID" value="RLL18116.1"/>
    <property type="molecule type" value="Genomic_DNA"/>
</dbReference>
<dbReference type="Gene3D" id="1.10.3720.10">
    <property type="entry name" value="MetI-like"/>
    <property type="match status" value="1"/>
</dbReference>
<evidence type="ECO:0000256" key="5">
    <source>
        <dbReference type="ARBA" id="ARBA00022989"/>
    </source>
</evidence>
<protein>
    <submittedName>
        <fullName evidence="9">ABC transporter permease subunit</fullName>
    </submittedName>
</protein>
<dbReference type="InterPro" id="IPR035906">
    <property type="entry name" value="MetI-like_sf"/>
</dbReference>
<feature type="transmembrane region" description="Helical" evidence="7">
    <location>
        <begin position="241"/>
        <end position="260"/>
    </location>
</feature>
<name>A0ABX9TRT6_9GAMM</name>
<evidence type="ECO:0000256" key="3">
    <source>
        <dbReference type="ARBA" id="ARBA00022475"/>
    </source>
</evidence>
<dbReference type="Pfam" id="PF00528">
    <property type="entry name" value="BPD_transp_1"/>
    <property type="match status" value="1"/>
</dbReference>
<feature type="transmembrane region" description="Helical" evidence="7">
    <location>
        <begin position="186"/>
        <end position="203"/>
    </location>
</feature>
<dbReference type="PANTHER" id="PTHR30151:SF39">
    <property type="entry name" value="ABC TRANSPORTER PERMEASE PROTEIN"/>
    <property type="match status" value="1"/>
</dbReference>
<evidence type="ECO:0000313" key="9">
    <source>
        <dbReference type="EMBL" id="RLL18116.1"/>
    </source>
</evidence>
<evidence type="ECO:0000259" key="8">
    <source>
        <dbReference type="PROSITE" id="PS50928"/>
    </source>
</evidence>
<feature type="domain" description="ABC transmembrane type-1" evidence="8">
    <location>
        <begin position="76"/>
        <end position="260"/>
    </location>
</feature>
<evidence type="ECO:0000256" key="4">
    <source>
        <dbReference type="ARBA" id="ARBA00022692"/>
    </source>
</evidence>
<dbReference type="PROSITE" id="PS50928">
    <property type="entry name" value="ABC_TM1"/>
    <property type="match status" value="1"/>
</dbReference>
<gene>
    <name evidence="9" type="ORF">D9K81_16045</name>
</gene>
<keyword evidence="3" id="KW-1003">Cell membrane</keyword>
<feature type="transmembrane region" description="Helical" evidence="7">
    <location>
        <begin position="209"/>
        <end position="229"/>
    </location>
</feature>
<keyword evidence="6 7" id="KW-0472">Membrane</keyword>
<dbReference type="Proteomes" id="UP000280271">
    <property type="component" value="Unassembled WGS sequence"/>
</dbReference>
<evidence type="ECO:0000313" key="10">
    <source>
        <dbReference type="Proteomes" id="UP000280271"/>
    </source>
</evidence>
<keyword evidence="2 7" id="KW-0813">Transport</keyword>
<dbReference type="InterPro" id="IPR000515">
    <property type="entry name" value="MetI-like"/>
</dbReference>
<comment type="caution">
    <text evidence="9">The sequence shown here is derived from an EMBL/GenBank/DDBJ whole genome shotgun (WGS) entry which is preliminary data.</text>
</comment>
<feature type="transmembrane region" description="Helical" evidence="7">
    <location>
        <begin position="85"/>
        <end position="107"/>
    </location>
</feature>
<feature type="transmembrane region" description="Helical" evidence="7">
    <location>
        <begin position="119"/>
        <end position="140"/>
    </location>
</feature>
<evidence type="ECO:0000256" key="7">
    <source>
        <dbReference type="RuleBase" id="RU363032"/>
    </source>
</evidence>
<organism evidence="9 10">
    <name type="scientific">Acinetobacter chengduensis</name>
    <dbReference type="NCBI Taxonomy" id="2420890"/>
    <lineage>
        <taxon>Bacteria</taxon>
        <taxon>Pseudomonadati</taxon>
        <taxon>Pseudomonadota</taxon>
        <taxon>Gammaproteobacteria</taxon>
        <taxon>Moraxellales</taxon>
        <taxon>Moraxellaceae</taxon>
        <taxon>Acinetobacter</taxon>
    </lineage>
</organism>
<keyword evidence="5 7" id="KW-1133">Transmembrane helix</keyword>
<dbReference type="SUPFAM" id="SSF161098">
    <property type="entry name" value="MetI-like"/>
    <property type="match status" value="1"/>
</dbReference>
<proteinExistence type="inferred from homology"/>
<evidence type="ECO:0000256" key="2">
    <source>
        <dbReference type="ARBA" id="ARBA00022448"/>
    </source>
</evidence>
<keyword evidence="4 7" id="KW-0812">Transmembrane</keyword>
<comment type="similarity">
    <text evidence="7">Belongs to the binding-protein-dependent transport system permease family.</text>
</comment>
<comment type="subcellular location">
    <subcellularLocation>
        <location evidence="1 7">Cell membrane</location>
        <topology evidence="1 7">Multi-pass membrane protein</topology>
    </subcellularLocation>
</comment>
<evidence type="ECO:0000256" key="1">
    <source>
        <dbReference type="ARBA" id="ARBA00004651"/>
    </source>
</evidence>
<dbReference type="PANTHER" id="PTHR30151">
    <property type="entry name" value="ALKANE SULFONATE ABC TRANSPORTER-RELATED, MEMBRANE SUBUNIT"/>
    <property type="match status" value="1"/>
</dbReference>
<feature type="transmembrane region" description="Helical" evidence="7">
    <location>
        <begin position="146"/>
        <end position="165"/>
    </location>
</feature>
<dbReference type="CDD" id="cd06261">
    <property type="entry name" value="TM_PBP2"/>
    <property type="match status" value="1"/>
</dbReference>
<feature type="transmembrane region" description="Helical" evidence="7">
    <location>
        <begin position="29"/>
        <end position="48"/>
    </location>
</feature>
<sequence length="276" mass="30676">MTHRIANPKTPTSLEPAINSQPSTAKFKAWGKALTIPVLLLLLSEYFVRAGWIESYLLPAPSSLWQTFTDLANGDLWQHIWASSFRVFIGFLIGSFLALFFAVLVGLNKQAEAFLEPSFSAIKSIPSLAWIPLLLLWLGIDEASKITLIAIGAFFPVYTNTVAAIKGVDRKLIEVAQVYRLKYWQLVQQIILPAASPGILTGLRNGLSLSWMFMIAAELIAATQGIGYLLSDGRETSRPDIVILAIILLAVLGKLTDRVMQSLETWLLRWRDVIKH</sequence>
<keyword evidence="10" id="KW-1185">Reference proteome</keyword>